<dbReference type="Proteomes" id="UP000182444">
    <property type="component" value="Chromosome 1A"/>
</dbReference>
<name>A0A1D8N4D6_YARLL</name>
<dbReference type="VEuPathDB" id="FungiDB:YALI1_A10448g"/>
<protein>
    <submittedName>
        <fullName evidence="1">Uncharacterized protein</fullName>
    </submittedName>
</protein>
<organism evidence="1 2">
    <name type="scientific">Yarrowia lipolytica</name>
    <name type="common">Candida lipolytica</name>
    <dbReference type="NCBI Taxonomy" id="4952"/>
    <lineage>
        <taxon>Eukaryota</taxon>
        <taxon>Fungi</taxon>
        <taxon>Dikarya</taxon>
        <taxon>Ascomycota</taxon>
        <taxon>Saccharomycotina</taxon>
        <taxon>Dipodascomycetes</taxon>
        <taxon>Dipodascales</taxon>
        <taxon>Dipodascales incertae sedis</taxon>
        <taxon>Yarrowia</taxon>
    </lineage>
</organism>
<accession>A0A1D8N4D6</accession>
<proteinExistence type="predicted"/>
<dbReference type="AlphaFoldDB" id="A0A1D8N4D6"/>
<dbReference type="EMBL" id="CP017553">
    <property type="protein sequence ID" value="AOW00488.1"/>
    <property type="molecule type" value="Genomic_DNA"/>
</dbReference>
<dbReference type="GeneID" id="94582379"/>
<reference evidence="1 2" key="1">
    <citation type="journal article" date="2016" name="PLoS ONE">
        <title>Sequence Assembly of Yarrowia lipolytica Strain W29/CLIB89 Shows Transposable Element Diversity.</title>
        <authorList>
            <person name="Magnan C."/>
            <person name="Yu J."/>
            <person name="Chang I."/>
            <person name="Jahn E."/>
            <person name="Kanomata Y."/>
            <person name="Wu J."/>
            <person name="Zeller M."/>
            <person name="Oakes M."/>
            <person name="Baldi P."/>
            <person name="Sandmeyer S."/>
        </authorList>
    </citation>
    <scope>NUCLEOTIDE SEQUENCE [LARGE SCALE GENOMIC DNA]</scope>
    <source>
        <strain evidence="2">CLIB89(W29)</strain>
    </source>
</reference>
<sequence length="69" mass="7591">MGRISTNIQLTLYIIISTCGTFSPVGVSCRFISQHINDILLSNLNLGFPSLEEWVSSGESLESHDHPIT</sequence>
<evidence type="ECO:0000313" key="2">
    <source>
        <dbReference type="Proteomes" id="UP000182444"/>
    </source>
</evidence>
<dbReference type="PROSITE" id="PS51257">
    <property type="entry name" value="PROKAR_LIPOPROTEIN"/>
    <property type="match status" value="1"/>
</dbReference>
<evidence type="ECO:0000313" key="1">
    <source>
        <dbReference type="EMBL" id="AOW00488.1"/>
    </source>
</evidence>
<gene>
    <name evidence="1" type="ORF">YALI1_A10448g</name>
</gene>
<dbReference type="RefSeq" id="XP_068137821.1">
    <property type="nucleotide sequence ID" value="XM_068281720.1"/>
</dbReference>